<reference evidence="3" key="1">
    <citation type="submission" date="2016-10" db="EMBL/GenBank/DDBJ databases">
        <authorList>
            <person name="Varghese N."/>
            <person name="Submissions S."/>
        </authorList>
    </citation>
    <scope>NUCLEOTIDE SEQUENCE [LARGE SCALE GENOMIC DNA]</scope>
    <source>
        <strain evidence="3">CGMCC 1.3704</strain>
    </source>
</reference>
<evidence type="ECO:0000313" key="3">
    <source>
        <dbReference type="Proteomes" id="UP000183557"/>
    </source>
</evidence>
<name>A0A1I3U627_HALDA</name>
<organism evidence="2 3">
    <name type="scientific">Halobacillus dabanensis</name>
    <dbReference type="NCBI Taxonomy" id="240302"/>
    <lineage>
        <taxon>Bacteria</taxon>
        <taxon>Bacillati</taxon>
        <taxon>Bacillota</taxon>
        <taxon>Bacilli</taxon>
        <taxon>Bacillales</taxon>
        <taxon>Bacillaceae</taxon>
        <taxon>Halobacillus</taxon>
    </lineage>
</organism>
<evidence type="ECO:0000256" key="1">
    <source>
        <dbReference type="SAM" id="MobiDB-lite"/>
    </source>
</evidence>
<accession>A0A1I3U627</accession>
<dbReference type="Proteomes" id="UP000183557">
    <property type="component" value="Unassembled WGS sequence"/>
</dbReference>
<dbReference type="Pfam" id="PF11553">
    <property type="entry name" value="DUF3231"/>
    <property type="match status" value="2"/>
</dbReference>
<dbReference type="InterPro" id="IPR021617">
    <property type="entry name" value="DUF3231"/>
</dbReference>
<sequence length="338" mass="38282">MSNKKIDLTVSELGSLWTSYLYDSMSLQVVRYMYEKVKDEEVKPVVKKALRIAEQHVRKMESIFQKENMPIPYGFTEKDVELKAPDLYTDTFKLTYMLHMGRVGMVIQTANLSVASRRDIQEFYGHGLHQVQDLYRLASDTALEKGLFLKTPYIPYPKQYSFINDVGYLSGLNPLKKNRILNAVEISHLSLNIETNQIGFMLMASFMQSSQSKEVSKFMKRGKEISEKHIALLSEVLLSDDIQAPISPDHAVTDSAIPVFSDKLMMFQVSLLNSAGLGNYATAAAASQRSDLALNYERLSLEVGQFAKDGAELMIKNKWMEEPPSAPERDQLGKRGKE</sequence>
<dbReference type="OrthoDB" id="1675670at2"/>
<evidence type="ECO:0008006" key="4">
    <source>
        <dbReference type="Google" id="ProtNLM"/>
    </source>
</evidence>
<protein>
    <recommendedName>
        <fullName evidence="4">DUF3231 family protein</fullName>
    </recommendedName>
</protein>
<proteinExistence type="predicted"/>
<feature type="compositionally biased region" description="Basic and acidic residues" evidence="1">
    <location>
        <begin position="327"/>
        <end position="338"/>
    </location>
</feature>
<dbReference type="RefSeq" id="WP_075036164.1">
    <property type="nucleotide sequence ID" value="NZ_FOSB01000004.1"/>
</dbReference>
<feature type="region of interest" description="Disordered" evidence="1">
    <location>
        <begin position="318"/>
        <end position="338"/>
    </location>
</feature>
<dbReference type="InterPro" id="IPR012347">
    <property type="entry name" value="Ferritin-like"/>
</dbReference>
<dbReference type="AlphaFoldDB" id="A0A1I3U627"/>
<dbReference type="STRING" id="240302.BN982_03029"/>
<keyword evidence="3" id="KW-1185">Reference proteome</keyword>
<gene>
    <name evidence="2" type="ORF">SAMN04487936_104186</name>
</gene>
<dbReference type="Gene3D" id="1.20.1260.10">
    <property type="match status" value="2"/>
</dbReference>
<dbReference type="EMBL" id="FOSB01000004">
    <property type="protein sequence ID" value="SFJ78345.1"/>
    <property type="molecule type" value="Genomic_DNA"/>
</dbReference>
<evidence type="ECO:0000313" key="2">
    <source>
        <dbReference type="EMBL" id="SFJ78345.1"/>
    </source>
</evidence>